<feature type="region of interest" description="Disordered" evidence="9">
    <location>
        <begin position="80"/>
        <end position="101"/>
    </location>
</feature>
<organism evidence="11 12">
    <name type="scientific">Schleiferilactobacillus harbinensis</name>
    <dbReference type="NCBI Taxonomy" id="304207"/>
    <lineage>
        <taxon>Bacteria</taxon>
        <taxon>Bacillati</taxon>
        <taxon>Bacillota</taxon>
        <taxon>Bacilli</taxon>
        <taxon>Lactobacillales</taxon>
        <taxon>Lactobacillaceae</taxon>
        <taxon>Schleiferilactobacillus</taxon>
    </lineage>
</organism>
<keyword evidence="6 8" id="KW-0408">Iron</keyword>
<feature type="domain" description="4Fe-4S ferredoxin-type" evidence="10">
    <location>
        <begin position="14"/>
        <end position="42"/>
    </location>
</feature>
<dbReference type="EMBL" id="JAQSGK010000001">
    <property type="protein sequence ID" value="MEE6714453.1"/>
    <property type="molecule type" value="Genomic_DNA"/>
</dbReference>
<dbReference type="RefSeq" id="WP_260301864.1">
    <property type="nucleotide sequence ID" value="NZ_JAQSGJ010000001.1"/>
</dbReference>
<evidence type="ECO:0000313" key="11">
    <source>
        <dbReference type="EMBL" id="MEE6714453.1"/>
    </source>
</evidence>
<protein>
    <recommendedName>
        <fullName evidence="8">Ferredoxin</fullName>
    </recommendedName>
</protein>
<keyword evidence="2 8" id="KW-0813">Transport</keyword>
<evidence type="ECO:0000256" key="9">
    <source>
        <dbReference type="SAM" id="MobiDB-lite"/>
    </source>
</evidence>
<evidence type="ECO:0000256" key="6">
    <source>
        <dbReference type="ARBA" id="ARBA00023004"/>
    </source>
</evidence>
<proteinExistence type="predicted"/>
<evidence type="ECO:0000259" key="10">
    <source>
        <dbReference type="PROSITE" id="PS51379"/>
    </source>
</evidence>
<comment type="cofactor">
    <cofactor evidence="1">
        <name>[4Fe-4S] cluster</name>
        <dbReference type="ChEBI" id="CHEBI:49883"/>
    </cofactor>
</comment>
<dbReference type="Proteomes" id="UP001330016">
    <property type="component" value="Unassembled WGS sequence"/>
</dbReference>
<keyword evidence="5 8" id="KW-0249">Electron transport</keyword>
<keyword evidence="4 8" id="KW-0479">Metal-binding</keyword>
<dbReference type="SUPFAM" id="SSF54862">
    <property type="entry name" value="4Fe-4S ferredoxins"/>
    <property type="match status" value="1"/>
</dbReference>
<comment type="caution">
    <text evidence="11">The sequence shown here is derived from an EMBL/GenBank/DDBJ whole genome shotgun (WGS) entry which is preliminary data.</text>
</comment>
<dbReference type="Pfam" id="PF13459">
    <property type="entry name" value="Fer4_15"/>
    <property type="match status" value="1"/>
</dbReference>
<evidence type="ECO:0000256" key="3">
    <source>
        <dbReference type="ARBA" id="ARBA00022485"/>
    </source>
</evidence>
<reference evidence="11 12" key="1">
    <citation type="submission" date="2023-02" db="EMBL/GenBank/DDBJ databases">
        <title>The predominant lactic acid bacteria and yeasts involved in the spontaneous fermentation of millet during the production of the traditional porridge Hausa koko in Ghana.</title>
        <authorList>
            <person name="Atter A."/>
            <person name="Diaz M."/>
        </authorList>
    </citation>
    <scope>NUCLEOTIDE SEQUENCE [LARGE SCALE GENOMIC DNA]</scope>
    <source>
        <strain evidence="11 12">FI11640</strain>
    </source>
</reference>
<dbReference type="Gene3D" id="3.30.70.20">
    <property type="match status" value="1"/>
</dbReference>
<dbReference type="PANTHER" id="PTHR39163">
    <property type="entry name" value="FERREDOXIN"/>
    <property type="match status" value="1"/>
</dbReference>
<feature type="compositionally biased region" description="Basic and acidic residues" evidence="9">
    <location>
        <begin position="85"/>
        <end position="101"/>
    </location>
</feature>
<keyword evidence="3" id="KW-0004">4Fe-4S</keyword>
<dbReference type="InterPro" id="IPR001080">
    <property type="entry name" value="3Fe4S_ferredoxin"/>
</dbReference>
<keyword evidence="12" id="KW-1185">Reference proteome</keyword>
<evidence type="ECO:0000256" key="2">
    <source>
        <dbReference type="ARBA" id="ARBA00022448"/>
    </source>
</evidence>
<evidence type="ECO:0000256" key="1">
    <source>
        <dbReference type="ARBA" id="ARBA00001966"/>
    </source>
</evidence>
<sequence>MTDSKNDVRQSSDWFTKIDQERCIACGLCALHAPAVFDYDDNGVAFGKRDANHGTVPIPPEQLAAFKTAYRDCPVQAILRSRRPFPPEKPAKPRPDHYTES</sequence>
<gene>
    <name evidence="11" type="ORF">PS435_01165</name>
</gene>
<dbReference type="PANTHER" id="PTHR39163:SF1">
    <property type="entry name" value="FERREDOXIN"/>
    <property type="match status" value="1"/>
</dbReference>
<comment type="function">
    <text evidence="8">Ferredoxins are iron-sulfur proteins that transfer electrons in a wide variety of metabolic reactions.</text>
</comment>
<evidence type="ECO:0000256" key="4">
    <source>
        <dbReference type="ARBA" id="ARBA00022723"/>
    </source>
</evidence>
<dbReference type="InterPro" id="IPR017896">
    <property type="entry name" value="4Fe4S_Fe-S-bd"/>
</dbReference>
<evidence type="ECO:0000313" key="12">
    <source>
        <dbReference type="Proteomes" id="UP001330016"/>
    </source>
</evidence>
<name>A0ABU7SWW5_9LACO</name>
<keyword evidence="7 8" id="KW-0411">Iron-sulfur</keyword>
<dbReference type="PROSITE" id="PS51379">
    <property type="entry name" value="4FE4S_FER_2"/>
    <property type="match status" value="1"/>
</dbReference>
<evidence type="ECO:0000256" key="7">
    <source>
        <dbReference type="ARBA" id="ARBA00023014"/>
    </source>
</evidence>
<dbReference type="PRINTS" id="PR00352">
    <property type="entry name" value="3FE4SFRDOXIN"/>
</dbReference>
<accession>A0ABU7SWW5</accession>
<evidence type="ECO:0000256" key="8">
    <source>
        <dbReference type="RuleBase" id="RU368020"/>
    </source>
</evidence>
<evidence type="ECO:0000256" key="5">
    <source>
        <dbReference type="ARBA" id="ARBA00022982"/>
    </source>
</evidence>
<dbReference type="InterPro" id="IPR052395">
    <property type="entry name" value="ET_Ferredoxin"/>
</dbReference>